<reference key="2">
    <citation type="submission" date="2011-02" db="EMBL/GenBank/DDBJ databases">
        <title>Genome sequence of Microbacterium testaceum StLB037.</title>
        <authorList>
            <person name="Morohoshi T."/>
            <person name="Wang W.Z."/>
            <person name="Someya N."/>
            <person name="Ikeda T."/>
        </authorList>
    </citation>
    <scope>NUCLEOTIDE SEQUENCE</scope>
    <source>
        <strain>StLB037</strain>
    </source>
</reference>
<dbReference type="Proteomes" id="UP000008975">
    <property type="component" value="Chromosome"/>
</dbReference>
<dbReference type="AlphaFoldDB" id="E8NAB3"/>
<dbReference type="EMBL" id="AP012052">
    <property type="protein sequence ID" value="BAJ73347.1"/>
    <property type="molecule type" value="Genomic_DNA"/>
</dbReference>
<evidence type="ECO:0000313" key="1">
    <source>
        <dbReference type="EMBL" id="BAJ73347.1"/>
    </source>
</evidence>
<name>E8NAB3_MICTS</name>
<dbReference type="eggNOG" id="ENOG5032S5K">
    <property type="taxonomic scope" value="Bacteria"/>
</dbReference>
<sequence length="279" mass="30742">MHPRWIAVIASSVALVLGVVFWGTTGLVVWSITQSQAAAELGTGLPPLDDPIRETDDDFRITEVYEVGADGILSPSPSAEAAAVWAEIERVFTPRVAATRISQLKVGDDPSSDTLAWVSREDTPEYWTFAANVAYADDEELWLGTLVHEYAHVLSLGPDSVDSYTDTCDTIWTGQGCLLPETALLAFSDRFWEAYSDAPEADNVDVDVADAFYAAHEDDFVDAYAATNVAEDFAESFMAYVMEDEPTDGGVVADKLRFFRDYPPYVLIRERLRAEFDLG</sequence>
<dbReference type="KEGG" id="mts:MTES_0383"/>
<dbReference type="RefSeq" id="WP_013583474.1">
    <property type="nucleotide sequence ID" value="NC_015125.1"/>
</dbReference>
<dbReference type="STRING" id="979556.MTES_0383"/>
<reference evidence="1 2" key="1">
    <citation type="journal article" date="2011" name="J. Bacteriol.">
        <title>Genome sequence of Microbacterium testaceum StLB037, an N-acylhomoserine lactone-degrading bacterium isolated from potato leaves.</title>
        <authorList>
            <person name="Morohoshi T."/>
            <person name="Wang W.-Z."/>
            <person name="Someya N."/>
            <person name="Ikeda T."/>
        </authorList>
    </citation>
    <scope>NUCLEOTIDE SEQUENCE [LARGE SCALE GENOMIC DNA]</scope>
    <source>
        <strain evidence="1 2">StLB037</strain>
    </source>
</reference>
<evidence type="ECO:0000313" key="2">
    <source>
        <dbReference type="Proteomes" id="UP000008975"/>
    </source>
</evidence>
<protein>
    <submittedName>
        <fullName evidence="1">NADH:ubiquinone oxidoreductase subunit 4 (Chain M)</fullName>
    </submittedName>
</protein>
<dbReference type="HOGENOM" id="CLU_996827_0_0_11"/>
<accession>E8NAB3</accession>
<dbReference type="OrthoDB" id="5115706at2"/>
<gene>
    <name evidence="1" type="ordered locus">MTES_0383</name>
</gene>
<organism evidence="1 2">
    <name type="scientific">Microbacterium testaceum (strain StLB037)</name>
    <dbReference type="NCBI Taxonomy" id="979556"/>
    <lineage>
        <taxon>Bacteria</taxon>
        <taxon>Bacillati</taxon>
        <taxon>Actinomycetota</taxon>
        <taxon>Actinomycetes</taxon>
        <taxon>Micrococcales</taxon>
        <taxon>Microbacteriaceae</taxon>
        <taxon>Microbacterium</taxon>
    </lineage>
</organism>
<proteinExistence type="predicted"/>